<evidence type="ECO:0000313" key="2">
    <source>
        <dbReference type="Proteomes" id="UP000246114"/>
    </source>
</evidence>
<reference evidence="1 2" key="1">
    <citation type="submission" date="2018-03" db="EMBL/GenBank/DDBJ databases">
        <title>The uncultured portion of the human microbiome is neutrally assembled.</title>
        <authorList>
            <person name="Jeraldo P."/>
            <person name="Boardman L."/>
            <person name="White B.A."/>
            <person name="Nelson H."/>
            <person name="Goldenfeld N."/>
            <person name="Chia N."/>
        </authorList>
    </citation>
    <scope>NUCLEOTIDE SEQUENCE [LARGE SCALE GENOMIC DNA]</scope>
    <source>
        <strain evidence="1">CIM:MAG 903</strain>
    </source>
</reference>
<comment type="caution">
    <text evidence="1">The sequence shown here is derived from an EMBL/GenBank/DDBJ whole genome shotgun (WGS) entry which is preliminary data.</text>
</comment>
<proteinExistence type="predicted"/>
<gene>
    <name evidence="1" type="ORF">DBY38_00450</name>
</gene>
<name>A0A316MBR2_9CLOT</name>
<evidence type="ECO:0000313" key="1">
    <source>
        <dbReference type="EMBL" id="PWL55796.1"/>
    </source>
</evidence>
<dbReference type="AlphaFoldDB" id="A0A316MBR2"/>
<dbReference type="EMBL" id="QAMZ01000003">
    <property type="protein sequence ID" value="PWL55796.1"/>
    <property type="molecule type" value="Genomic_DNA"/>
</dbReference>
<dbReference type="Proteomes" id="UP000246114">
    <property type="component" value="Unassembled WGS sequence"/>
</dbReference>
<organism evidence="1 2">
    <name type="scientific">Clostridium cadaveris</name>
    <dbReference type="NCBI Taxonomy" id="1529"/>
    <lineage>
        <taxon>Bacteria</taxon>
        <taxon>Bacillati</taxon>
        <taxon>Bacillota</taxon>
        <taxon>Clostridia</taxon>
        <taxon>Eubacteriales</taxon>
        <taxon>Clostridiaceae</taxon>
        <taxon>Clostridium</taxon>
    </lineage>
</organism>
<protein>
    <submittedName>
        <fullName evidence="1">Uncharacterized protein</fullName>
    </submittedName>
</protein>
<accession>A0A316MBR2</accession>
<sequence length="97" mass="10821">MEGKYKITIVTPMGMKPGMVELHIEHDVLSGILYMKGFSCDFSNGEICDNEFEFLGKYVINKGIDVYSIKGRVDDGRLTAIVDTNIGRNITIKGTKE</sequence>